<gene>
    <name evidence="8" type="ORF">CCS01_09805</name>
</gene>
<dbReference type="Pfam" id="PF07683">
    <property type="entry name" value="CobW_C"/>
    <property type="match status" value="1"/>
</dbReference>
<evidence type="ECO:0000256" key="2">
    <source>
        <dbReference type="ARBA" id="ARBA00022801"/>
    </source>
</evidence>
<evidence type="ECO:0000256" key="6">
    <source>
        <dbReference type="ARBA" id="ARBA00049117"/>
    </source>
</evidence>
<dbReference type="InterPro" id="IPR003495">
    <property type="entry name" value="CobW/HypB/UreG_nucleotide-bd"/>
</dbReference>
<dbReference type="SMART" id="SM00833">
    <property type="entry name" value="CobW_C"/>
    <property type="match status" value="1"/>
</dbReference>
<evidence type="ECO:0000259" key="7">
    <source>
        <dbReference type="SMART" id="SM00833"/>
    </source>
</evidence>
<dbReference type="InterPro" id="IPR036627">
    <property type="entry name" value="CobW-likC_sf"/>
</dbReference>
<dbReference type="Proteomes" id="UP000239724">
    <property type="component" value="Unassembled WGS sequence"/>
</dbReference>
<dbReference type="EMBL" id="NHRY01000092">
    <property type="protein sequence ID" value="PPQ34703.1"/>
    <property type="molecule type" value="Genomic_DNA"/>
</dbReference>
<dbReference type="GO" id="GO:0005737">
    <property type="term" value="C:cytoplasm"/>
    <property type="evidence" value="ECO:0007669"/>
    <property type="project" value="TreeGrafter"/>
</dbReference>
<keyword evidence="1" id="KW-0547">Nucleotide-binding</keyword>
<dbReference type="RefSeq" id="WP_104518672.1">
    <property type="nucleotide sequence ID" value="NZ_NHRY01000092.1"/>
</dbReference>
<protein>
    <recommendedName>
        <fullName evidence="7">CobW C-terminal domain-containing protein</fullName>
    </recommendedName>
</protein>
<proteinExistence type="inferred from homology"/>
<dbReference type="InterPro" id="IPR027417">
    <property type="entry name" value="P-loop_NTPase"/>
</dbReference>
<dbReference type="SUPFAM" id="SSF52540">
    <property type="entry name" value="P-loop containing nucleoside triphosphate hydrolases"/>
    <property type="match status" value="1"/>
</dbReference>
<dbReference type="Gene3D" id="3.40.50.300">
    <property type="entry name" value="P-loop containing nucleotide triphosphate hydrolases"/>
    <property type="match status" value="1"/>
</dbReference>
<comment type="function">
    <text evidence="5">Zinc chaperone that directly transfers zinc cofactor to target proteins, thereby activating them. Zinc is transferred from the CXCC motif in the GTPase domain to the zinc binding site in target proteins in a process requiring GTP hydrolysis.</text>
</comment>
<evidence type="ECO:0000256" key="1">
    <source>
        <dbReference type="ARBA" id="ARBA00022741"/>
    </source>
</evidence>
<keyword evidence="9" id="KW-1185">Reference proteome</keyword>
<dbReference type="InterPro" id="IPR051316">
    <property type="entry name" value="Zinc-reg_GTPase_activator"/>
</dbReference>
<dbReference type="AlphaFoldDB" id="A0A2S6NJ51"/>
<dbReference type="SUPFAM" id="SSF90002">
    <property type="entry name" value="Hypothetical protein YjiA, C-terminal domain"/>
    <property type="match status" value="1"/>
</dbReference>
<comment type="similarity">
    <text evidence="4">Belongs to the SIMIBI class G3E GTPase family. ZNG1 subfamily.</text>
</comment>
<dbReference type="PANTHER" id="PTHR13748">
    <property type="entry name" value="COBW-RELATED"/>
    <property type="match status" value="1"/>
</dbReference>
<sequence>MDTSSAPGRSGHWFLSQDTDSARLPVALLSGFLGSGKTTLVNTLLRDPRMAGTAVAVNEFGEVPLDRDLIAHDRDHTVVMANGCLCCNLAGDMEDAVMRLFSRRQSGGLPAFERLLIEPSGLSDPAPIAQAILRNPLLARSMRLEAIVCTVDALFAATQLARHPETRKQVALADTLVLTKTDLAAPEVVRRLRADLAGLNPAAPVLTAVQGEVDAAALFPPRFLDRTATAPDTAPRSFLAADEADAGHTARYASASLLAESPLDWRAFEAWLRRIRIAHAENLLRVKGLLNVAGGPVVVQGVHHVISAPVRLDTWPSIDMRSRLVLIADRATIEAARESWAEALPGLLARP</sequence>
<dbReference type="PANTHER" id="PTHR13748:SF62">
    <property type="entry name" value="COBW DOMAIN-CONTAINING PROTEIN"/>
    <property type="match status" value="1"/>
</dbReference>
<name>A0A2S6NJ51_RHOGL</name>
<dbReference type="InterPro" id="IPR011629">
    <property type="entry name" value="CobW-like_C"/>
</dbReference>
<evidence type="ECO:0000313" key="8">
    <source>
        <dbReference type="EMBL" id="PPQ34703.1"/>
    </source>
</evidence>
<organism evidence="8 9">
    <name type="scientific">Rhodopila globiformis</name>
    <name type="common">Rhodopseudomonas globiformis</name>
    <dbReference type="NCBI Taxonomy" id="1071"/>
    <lineage>
        <taxon>Bacteria</taxon>
        <taxon>Pseudomonadati</taxon>
        <taxon>Pseudomonadota</taxon>
        <taxon>Alphaproteobacteria</taxon>
        <taxon>Acetobacterales</taxon>
        <taxon>Acetobacteraceae</taxon>
        <taxon>Rhodopila</taxon>
    </lineage>
</organism>
<accession>A0A2S6NJ51</accession>
<evidence type="ECO:0000256" key="5">
    <source>
        <dbReference type="ARBA" id="ARBA00045658"/>
    </source>
</evidence>
<reference evidence="8 9" key="1">
    <citation type="journal article" date="2018" name="Arch. Microbiol.">
        <title>New insights into the metabolic potential of the phototrophic purple bacterium Rhodopila globiformis DSM 161(T) from its draft genome sequence and evidence for a vanadium-dependent nitrogenase.</title>
        <authorList>
            <person name="Imhoff J.F."/>
            <person name="Rahn T."/>
            <person name="Kunzel S."/>
            <person name="Neulinger S.C."/>
        </authorList>
    </citation>
    <scope>NUCLEOTIDE SEQUENCE [LARGE SCALE GENOMIC DNA]</scope>
    <source>
        <strain evidence="8 9">DSM 161</strain>
    </source>
</reference>
<keyword evidence="3" id="KW-0143">Chaperone</keyword>
<dbReference type="Pfam" id="PF02492">
    <property type="entry name" value="cobW"/>
    <property type="match status" value="1"/>
</dbReference>
<dbReference type="Gene3D" id="3.30.1220.10">
    <property type="entry name" value="CobW-like, C-terminal domain"/>
    <property type="match status" value="1"/>
</dbReference>
<evidence type="ECO:0000256" key="3">
    <source>
        <dbReference type="ARBA" id="ARBA00023186"/>
    </source>
</evidence>
<dbReference type="GO" id="GO:0016787">
    <property type="term" value="F:hydrolase activity"/>
    <property type="evidence" value="ECO:0007669"/>
    <property type="project" value="UniProtKB-KW"/>
</dbReference>
<comment type="catalytic activity">
    <reaction evidence="6">
        <text>GTP + H2O = GDP + phosphate + H(+)</text>
        <dbReference type="Rhea" id="RHEA:19669"/>
        <dbReference type="ChEBI" id="CHEBI:15377"/>
        <dbReference type="ChEBI" id="CHEBI:15378"/>
        <dbReference type="ChEBI" id="CHEBI:37565"/>
        <dbReference type="ChEBI" id="CHEBI:43474"/>
        <dbReference type="ChEBI" id="CHEBI:58189"/>
    </reaction>
    <physiologicalReaction direction="left-to-right" evidence="6">
        <dbReference type="Rhea" id="RHEA:19670"/>
    </physiologicalReaction>
</comment>
<dbReference type="CDD" id="cd03112">
    <property type="entry name" value="CobW-like"/>
    <property type="match status" value="1"/>
</dbReference>
<dbReference type="GO" id="GO:0000166">
    <property type="term" value="F:nucleotide binding"/>
    <property type="evidence" value="ECO:0007669"/>
    <property type="project" value="UniProtKB-KW"/>
</dbReference>
<evidence type="ECO:0000313" key="9">
    <source>
        <dbReference type="Proteomes" id="UP000239724"/>
    </source>
</evidence>
<keyword evidence="2" id="KW-0378">Hydrolase</keyword>
<evidence type="ECO:0000256" key="4">
    <source>
        <dbReference type="ARBA" id="ARBA00034320"/>
    </source>
</evidence>
<comment type="caution">
    <text evidence="8">The sequence shown here is derived from an EMBL/GenBank/DDBJ whole genome shotgun (WGS) entry which is preliminary data.</text>
</comment>
<feature type="domain" description="CobW C-terminal" evidence="7">
    <location>
        <begin position="252"/>
        <end position="344"/>
    </location>
</feature>
<dbReference type="OrthoDB" id="9808822at2"/>